<dbReference type="SUPFAM" id="SSF56266">
    <property type="entry name" value="DmpA/ArgJ-like"/>
    <property type="match status" value="1"/>
</dbReference>
<dbReference type="InterPro" id="IPR016117">
    <property type="entry name" value="ArgJ-like_dom_sf"/>
</dbReference>
<dbReference type="GO" id="GO:0004177">
    <property type="term" value="F:aminopeptidase activity"/>
    <property type="evidence" value="ECO:0007669"/>
    <property type="project" value="TreeGrafter"/>
</dbReference>
<evidence type="ECO:0000313" key="3">
    <source>
        <dbReference type="EMBL" id="GFP26593.1"/>
    </source>
</evidence>
<gene>
    <name evidence="2" type="ORF">HKBW3S25_00810</name>
    <name evidence="3" type="ORF">HKBW3S33_00008</name>
    <name evidence="4" type="ORF">HKBW3S43_00386</name>
</gene>
<dbReference type="EMBL" id="BLRX01000073">
    <property type="protein sequence ID" value="GFP25338.1"/>
    <property type="molecule type" value="Genomic_DNA"/>
</dbReference>
<dbReference type="Proteomes" id="UP000576480">
    <property type="component" value="Unassembled WGS sequence"/>
</dbReference>
<evidence type="ECO:0000313" key="4">
    <source>
        <dbReference type="EMBL" id="GFP34593.1"/>
    </source>
</evidence>
<dbReference type="Gene3D" id="3.60.70.12">
    <property type="entry name" value="L-amino peptidase D-ALA esterase/amidase"/>
    <property type="match status" value="1"/>
</dbReference>
<comment type="caution">
    <text evidence="3">The sequence shown here is derived from an EMBL/GenBank/DDBJ whole genome shotgun (WGS) entry which is preliminary data.</text>
</comment>
<organism evidence="3 7">
    <name type="scientific">Candidatus Hakubella thermalkaliphila</name>
    <dbReference type="NCBI Taxonomy" id="2754717"/>
    <lineage>
        <taxon>Bacteria</taxon>
        <taxon>Bacillati</taxon>
        <taxon>Actinomycetota</taxon>
        <taxon>Actinomycetota incertae sedis</taxon>
        <taxon>Candidatus Hakubellales</taxon>
        <taxon>Candidatus Hakubellaceae</taxon>
        <taxon>Candidatus Hakubella</taxon>
    </lineage>
</organism>
<dbReference type="EMBL" id="BLRY01000001">
    <property type="protein sequence ID" value="GFP26593.1"/>
    <property type="molecule type" value="Genomic_DNA"/>
</dbReference>
<accession>A0A6V8P2T3</accession>
<evidence type="ECO:0008006" key="8">
    <source>
        <dbReference type="Google" id="ProtNLM"/>
    </source>
</evidence>
<evidence type="ECO:0000313" key="7">
    <source>
        <dbReference type="Proteomes" id="UP000591948"/>
    </source>
</evidence>
<protein>
    <recommendedName>
        <fullName evidence="8">L-aminopeptidase/D-esterase</fullName>
    </recommendedName>
</protein>
<dbReference type="InterPro" id="IPR005321">
    <property type="entry name" value="Peptidase_S58_DmpA"/>
</dbReference>
<evidence type="ECO:0000313" key="5">
    <source>
        <dbReference type="Proteomes" id="UP000543224"/>
    </source>
</evidence>
<dbReference type="EMBL" id="BLSB01000012">
    <property type="protein sequence ID" value="GFP34593.1"/>
    <property type="molecule type" value="Genomic_DNA"/>
</dbReference>
<evidence type="ECO:0000313" key="2">
    <source>
        <dbReference type="EMBL" id="GFP25338.1"/>
    </source>
</evidence>
<evidence type="ECO:0000256" key="1">
    <source>
        <dbReference type="ARBA" id="ARBA00007068"/>
    </source>
</evidence>
<keyword evidence="7" id="KW-1185">Reference proteome</keyword>
<dbReference type="PANTHER" id="PTHR36512:SF3">
    <property type="entry name" value="BLR5678 PROTEIN"/>
    <property type="match status" value="1"/>
</dbReference>
<dbReference type="CDD" id="cd02252">
    <property type="entry name" value="nylC_like"/>
    <property type="match status" value="1"/>
</dbReference>
<comment type="similarity">
    <text evidence="1">Belongs to the peptidase S58 family.</text>
</comment>
<dbReference type="Proteomes" id="UP000543224">
    <property type="component" value="Unassembled WGS sequence"/>
</dbReference>
<dbReference type="Proteomes" id="UP000591948">
    <property type="component" value="Unassembled WGS sequence"/>
</dbReference>
<proteinExistence type="inferred from homology"/>
<name>A0A6V8P2T3_9ACTN</name>
<sequence>MIKGFKIGHYTDQKALTGCTVILCPEGAVCGVDVRGGAPGTRETDLLSPTCMVEKVHALVLSGGSAFGLAAADGVMRYLEEKGIGFDTRYARVPIVPAAILFDLNVGDPKVRPGPQEGYEACRNASSDEKTGSVGAGTGATVGKILGPASMMKAGLGAHKMVLAGQVEVEALVAVNAFGDVIDRDGSILAGAYDTKTGFLNTTSFIMGHPVPPASQMENTTLGVVMTNVKLNKSQATKVAQMAQDGLARAISPVHTQYDGDTVFVLSLGEKEMDISILGSAAALAVEEAIRNAVRSAEDLGGIRCWAELKKGD</sequence>
<reference evidence="5 6" key="1">
    <citation type="journal article" date="2020" name="Front. Microbiol.">
        <title>Single-cell genomics of novel Actinobacteria with the Wood-Ljungdahl pathway discovered in a serpentinizing system.</title>
        <authorList>
            <person name="Merino N."/>
            <person name="Kawai M."/>
            <person name="Boyd E.S."/>
            <person name="Colman D.R."/>
            <person name="McGlynn S.E."/>
            <person name="Nealson K.H."/>
            <person name="Kurokawa K."/>
            <person name="Hongoh Y."/>
        </authorList>
    </citation>
    <scope>NUCLEOTIDE SEQUENCE [LARGE SCALE GENOMIC DNA]</scope>
    <source>
        <strain evidence="2 5">S25</strain>
        <strain evidence="3 7">S33</strain>
        <strain evidence="4 6">S43</strain>
    </source>
</reference>
<dbReference type="PANTHER" id="PTHR36512">
    <property type="entry name" value="D-AMINOPEPTIDASE"/>
    <property type="match status" value="1"/>
</dbReference>
<dbReference type="RefSeq" id="WP_176229338.1">
    <property type="nucleotide sequence ID" value="NZ_BLRY01000001.1"/>
</dbReference>
<dbReference type="Pfam" id="PF03576">
    <property type="entry name" value="Peptidase_S58"/>
    <property type="match status" value="1"/>
</dbReference>
<evidence type="ECO:0000313" key="6">
    <source>
        <dbReference type="Proteomes" id="UP000576480"/>
    </source>
</evidence>
<dbReference type="AlphaFoldDB" id="A0A6V8P2T3"/>